<keyword evidence="9" id="KW-1185">Reference proteome</keyword>
<reference evidence="8" key="1">
    <citation type="submission" date="2021-12" db="EMBL/GenBank/DDBJ databases">
        <authorList>
            <person name="King R."/>
        </authorList>
    </citation>
    <scope>NUCLEOTIDE SEQUENCE</scope>
</reference>
<evidence type="ECO:0000256" key="5">
    <source>
        <dbReference type="SAM" id="MobiDB-lite"/>
    </source>
</evidence>
<dbReference type="Gene3D" id="2.40.10.10">
    <property type="entry name" value="Trypsin-like serine proteases"/>
    <property type="match status" value="1"/>
</dbReference>
<proteinExistence type="predicted"/>
<keyword evidence="2" id="KW-0378">Hydrolase</keyword>
<name>A0ABN8BA63_CHISP</name>
<feature type="signal peptide" evidence="6">
    <location>
        <begin position="1"/>
        <end position="20"/>
    </location>
</feature>
<dbReference type="CDD" id="cd00190">
    <property type="entry name" value="Tryp_SPc"/>
    <property type="match status" value="1"/>
</dbReference>
<feature type="domain" description="Peptidase S1" evidence="7">
    <location>
        <begin position="207"/>
        <end position="441"/>
    </location>
</feature>
<dbReference type="PANTHER" id="PTHR24276">
    <property type="entry name" value="POLYSERASE-RELATED"/>
    <property type="match status" value="1"/>
</dbReference>
<dbReference type="InterPro" id="IPR009003">
    <property type="entry name" value="Peptidase_S1_PA"/>
</dbReference>
<dbReference type="InterPro" id="IPR001254">
    <property type="entry name" value="Trypsin_dom"/>
</dbReference>
<keyword evidence="6" id="KW-0732">Signal</keyword>
<keyword evidence="4" id="KW-1015">Disulfide bond</keyword>
<dbReference type="Proteomes" id="UP001153292">
    <property type="component" value="Chromosome 22"/>
</dbReference>
<dbReference type="EMBL" id="OU963915">
    <property type="protein sequence ID" value="CAH0402969.1"/>
    <property type="molecule type" value="Genomic_DNA"/>
</dbReference>
<dbReference type="InterPro" id="IPR043504">
    <property type="entry name" value="Peptidase_S1_PA_chymotrypsin"/>
</dbReference>
<evidence type="ECO:0000256" key="4">
    <source>
        <dbReference type="ARBA" id="ARBA00023157"/>
    </source>
</evidence>
<evidence type="ECO:0000259" key="7">
    <source>
        <dbReference type="SMART" id="SM00020"/>
    </source>
</evidence>
<dbReference type="Pfam" id="PF00089">
    <property type="entry name" value="Trypsin"/>
    <property type="match status" value="1"/>
</dbReference>
<dbReference type="PANTHER" id="PTHR24276:SF91">
    <property type="entry name" value="AT26814P-RELATED"/>
    <property type="match status" value="1"/>
</dbReference>
<keyword evidence="1" id="KW-0645">Protease</keyword>
<accession>A0ABN8BA63</accession>
<dbReference type="InterPro" id="IPR050430">
    <property type="entry name" value="Peptidase_S1"/>
</dbReference>
<evidence type="ECO:0000256" key="3">
    <source>
        <dbReference type="ARBA" id="ARBA00022825"/>
    </source>
</evidence>
<gene>
    <name evidence="8" type="ORF">CHILSU_LOCUS6229</name>
</gene>
<protein>
    <recommendedName>
        <fullName evidence="7">Peptidase S1 domain-containing protein</fullName>
    </recommendedName>
</protein>
<dbReference type="SUPFAM" id="SSF50494">
    <property type="entry name" value="Trypsin-like serine proteases"/>
    <property type="match status" value="1"/>
</dbReference>
<evidence type="ECO:0000256" key="6">
    <source>
        <dbReference type="SAM" id="SignalP"/>
    </source>
</evidence>
<evidence type="ECO:0000313" key="9">
    <source>
        <dbReference type="Proteomes" id="UP001153292"/>
    </source>
</evidence>
<keyword evidence="3" id="KW-0720">Serine protease</keyword>
<evidence type="ECO:0000313" key="8">
    <source>
        <dbReference type="EMBL" id="CAH0402969.1"/>
    </source>
</evidence>
<feature type="chain" id="PRO_5047081474" description="Peptidase S1 domain-containing protein" evidence="6">
    <location>
        <begin position="21"/>
        <end position="753"/>
    </location>
</feature>
<evidence type="ECO:0000256" key="1">
    <source>
        <dbReference type="ARBA" id="ARBA00022670"/>
    </source>
</evidence>
<organism evidence="8 9">
    <name type="scientific">Chilo suppressalis</name>
    <name type="common">Asiatic rice borer moth</name>
    <dbReference type="NCBI Taxonomy" id="168631"/>
    <lineage>
        <taxon>Eukaryota</taxon>
        <taxon>Metazoa</taxon>
        <taxon>Ecdysozoa</taxon>
        <taxon>Arthropoda</taxon>
        <taxon>Hexapoda</taxon>
        <taxon>Insecta</taxon>
        <taxon>Pterygota</taxon>
        <taxon>Neoptera</taxon>
        <taxon>Endopterygota</taxon>
        <taxon>Lepidoptera</taxon>
        <taxon>Glossata</taxon>
        <taxon>Ditrysia</taxon>
        <taxon>Pyraloidea</taxon>
        <taxon>Crambidae</taxon>
        <taxon>Crambinae</taxon>
        <taxon>Chilo</taxon>
    </lineage>
</organism>
<sequence>MAPKIGVFVPLLLYVVQILGLLELPTVEDNNILTTETAIRNTINALFSSLLLKDVKKNPRLKEYSIVHNHLISFTLQDYNNLKEIAKLTRINKRNINNETTNFMTTLNDLLNEDIEIERKDLIYDINDEAVTNYVHQFLNKIESLKQEHGVNDVNLQIKKEVYDILKENEVSSFNDTMDASTFHKSDEEDVILGENYFWRPEQNGRRVYRGERVKIKYFPFMASVQIFNQFYCGGSIIKSDLIITASSCLQLAYNNRFFRENPAFLSVRIGTTFYNGGENIAVMEVYFHPEYNPKNLRNNICILRLVRRINLKKKKVKKINIDRTASPLSSTTDGITIIGWGAKGTNNLVMDPYHQQLSFAVLDIYPLQECQEVYSREYVTRKNFCAGFFSKGGGACNRDVGGPGVVAGRLTGVVSFGSPVCGTPDAPTVFTKLGYYSDWIDEIMAQDVPNTKRRTTLLPKRELFTFEDHKMPPKTTFKIPPLSGTIKPIPINEVNDLRMLKNSELFQEFLATMFANKDSMENRDMLKHHADDNKILRKEHGTTAVAAIVNEEIERTEAVPEHVQMTVQMDDESATSSYDAGTPIGNVEPDDQELSDVLEEPTKKPDTSMKISKDDELEKDLVELIDNIDLNEIIDNISSMENDKVMDDSKLLHLLGNKRPNDKGSNIDDTVLTLLYLSDSEKMPNKDIDEDSLNNVSNNEKNKIAEQGLSIDTSPFEDMTYRNNNTDLLASLLPGIDLYDFLSDKINADDAK</sequence>
<dbReference type="SMART" id="SM00020">
    <property type="entry name" value="Tryp_SPc"/>
    <property type="match status" value="1"/>
</dbReference>
<evidence type="ECO:0000256" key="2">
    <source>
        <dbReference type="ARBA" id="ARBA00022801"/>
    </source>
</evidence>
<feature type="region of interest" description="Disordered" evidence="5">
    <location>
        <begin position="574"/>
        <end position="595"/>
    </location>
</feature>